<dbReference type="InterPro" id="IPR051609">
    <property type="entry name" value="NmrA/Isoflavone_reductase-like"/>
</dbReference>
<dbReference type="AlphaFoldDB" id="A0A172U1Y8"/>
<accession>A0A172U1Y8</accession>
<reference evidence="4 5" key="2">
    <citation type="journal article" date="2016" name="Int. J. Syst. Evol. Microbiol.">
        <title>Flavisolibacter tropicus sp. nov., isolated from tropical soil.</title>
        <authorList>
            <person name="Lee J.J."/>
            <person name="Kang M.S."/>
            <person name="Kim G.S."/>
            <person name="Lee C.S."/>
            <person name="Lim S."/>
            <person name="Lee J."/>
            <person name="Roh S.H."/>
            <person name="Kang H."/>
            <person name="Ha J.M."/>
            <person name="Bae S."/>
            <person name="Jung H.Y."/>
            <person name="Kim M.K."/>
        </authorList>
    </citation>
    <scope>NUCLEOTIDE SEQUENCE [LARGE SCALE GENOMIC DNA]</scope>
    <source>
        <strain evidence="4 5">LCS9</strain>
    </source>
</reference>
<dbReference type="STRING" id="1492898.SY85_07615"/>
<reference evidence="5" key="1">
    <citation type="submission" date="2015-01" db="EMBL/GenBank/DDBJ databases">
        <title>Flavisolibacter sp./LCS9/ whole genome sequencing.</title>
        <authorList>
            <person name="Kim M.K."/>
            <person name="Srinivasan S."/>
            <person name="Lee J.-J."/>
        </authorList>
    </citation>
    <scope>NUCLEOTIDE SEQUENCE [LARGE SCALE GENOMIC DNA]</scope>
    <source>
        <strain evidence="5">LCS9</strain>
    </source>
</reference>
<evidence type="ECO:0000313" key="5">
    <source>
        <dbReference type="Proteomes" id="UP000077177"/>
    </source>
</evidence>
<sequence length="310" mass="34242">MPQTSKTATSAPGNPTIILAGATGDLGHRIANYLVKYGAVVKALVRKGSKSDRLPSLQQQKVKIISVDFNNPEQLKQACKGGTCLVSALNGLEDVMIDVQTQLLTAALEAGVPRFIPSDYCIDYTKLSYGSNRNLDLRKQFNERLDQAPISATSILNGMFTNLLTGQAPVILFGLKRVVYWGDADQLLDFTTMENTAEYTARAAIDYNTPRYLRIAGEVTNVRGLQQSAIKATGKEFRLLRAGSLNNLQSMISITRTLFPKKKEVFPPWQGMQYLHNMLSGKAKLLPLDNERYTGIHWTSVKEILVKSVS</sequence>
<dbReference type="SUPFAM" id="SSF51735">
    <property type="entry name" value="NAD(P)-binding Rossmann-fold domains"/>
    <property type="match status" value="1"/>
</dbReference>
<keyword evidence="1" id="KW-0521">NADP</keyword>
<dbReference type="KEGG" id="fla:SY85_07615"/>
<keyword evidence="2" id="KW-0560">Oxidoreductase</keyword>
<protein>
    <submittedName>
        <fullName evidence="4">NmrA family protein</fullName>
    </submittedName>
</protein>
<dbReference type="PATRIC" id="fig|1492898.3.peg.1633"/>
<gene>
    <name evidence="4" type="ORF">SY85_07615</name>
</gene>
<dbReference type="OrthoDB" id="319724at2"/>
<evidence type="ECO:0000259" key="3">
    <source>
        <dbReference type="Pfam" id="PF05368"/>
    </source>
</evidence>
<keyword evidence="5" id="KW-1185">Reference proteome</keyword>
<dbReference type="InterPro" id="IPR036291">
    <property type="entry name" value="NAD(P)-bd_dom_sf"/>
</dbReference>
<dbReference type="Proteomes" id="UP000077177">
    <property type="component" value="Chromosome"/>
</dbReference>
<dbReference type="PANTHER" id="PTHR47706">
    <property type="entry name" value="NMRA-LIKE FAMILY PROTEIN"/>
    <property type="match status" value="1"/>
</dbReference>
<evidence type="ECO:0000256" key="1">
    <source>
        <dbReference type="ARBA" id="ARBA00022857"/>
    </source>
</evidence>
<name>A0A172U1Y8_9BACT</name>
<proteinExistence type="predicted"/>
<feature type="domain" description="NmrA-like" evidence="3">
    <location>
        <begin position="16"/>
        <end position="209"/>
    </location>
</feature>
<evidence type="ECO:0000313" key="4">
    <source>
        <dbReference type="EMBL" id="ANE53369.1"/>
    </source>
</evidence>
<dbReference type="InterPro" id="IPR008030">
    <property type="entry name" value="NmrA-like"/>
</dbReference>
<dbReference type="Pfam" id="PF05368">
    <property type="entry name" value="NmrA"/>
    <property type="match status" value="1"/>
</dbReference>
<organism evidence="4 5">
    <name type="scientific">Flavisolibacter tropicus</name>
    <dbReference type="NCBI Taxonomy" id="1492898"/>
    <lineage>
        <taxon>Bacteria</taxon>
        <taxon>Pseudomonadati</taxon>
        <taxon>Bacteroidota</taxon>
        <taxon>Chitinophagia</taxon>
        <taxon>Chitinophagales</taxon>
        <taxon>Chitinophagaceae</taxon>
        <taxon>Flavisolibacter</taxon>
    </lineage>
</organism>
<dbReference type="EMBL" id="CP011390">
    <property type="protein sequence ID" value="ANE53369.1"/>
    <property type="molecule type" value="Genomic_DNA"/>
</dbReference>
<evidence type="ECO:0000256" key="2">
    <source>
        <dbReference type="ARBA" id="ARBA00023002"/>
    </source>
</evidence>
<dbReference type="PANTHER" id="PTHR47706:SF1">
    <property type="entry name" value="CIPA-LIKE, PUTATIVE (AFU_ORTHOLOGUE AFUA_1G12460)-RELATED"/>
    <property type="match status" value="1"/>
</dbReference>
<dbReference type="GO" id="GO:0016491">
    <property type="term" value="F:oxidoreductase activity"/>
    <property type="evidence" value="ECO:0007669"/>
    <property type="project" value="UniProtKB-KW"/>
</dbReference>
<dbReference type="Gene3D" id="3.40.50.720">
    <property type="entry name" value="NAD(P)-binding Rossmann-like Domain"/>
    <property type="match status" value="1"/>
</dbReference>